<name>A0ABT4KUK1_9SPHI</name>
<accession>A0ABT4KUK1</accession>
<dbReference type="RefSeq" id="WP_269414310.1">
    <property type="nucleotide sequence ID" value="NZ_JAPWGL010000001.1"/>
</dbReference>
<proteinExistence type="predicted"/>
<reference evidence="1" key="1">
    <citation type="submission" date="2022-12" db="EMBL/GenBank/DDBJ databases">
        <title>Genome sequence of SJ11.</title>
        <authorList>
            <person name="Woo H."/>
        </authorList>
    </citation>
    <scope>NUCLEOTIDE SEQUENCE</scope>
    <source>
        <strain evidence="1">SJ11</strain>
    </source>
</reference>
<evidence type="ECO:0008006" key="3">
    <source>
        <dbReference type="Google" id="ProtNLM"/>
    </source>
</evidence>
<organism evidence="1 2">
    <name type="scientific">Pedobacter rhodius</name>
    <dbReference type="NCBI Taxonomy" id="3004098"/>
    <lineage>
        <taxon>Bacteria</taxon>
        <taxon>Pseudomonadati</taxon>
        <taxon>Bacteroidota</taxon>
        <taxon>Sphingobacteriia</taxon>
        <taxon>Sphingobacteriales</taxon>
        <taxon>Sphingobacteriaceae</taxon>
        <taxon>Pedobacter</taxon>
    </lineage>
</organism>
<evidence type="ECO:0000313" key="2">
    <source>
        <dbReference type="Proteomes" id="UP001144341"/>
    </source>
</evidence>
<dbReference type="Proteomes" id="UP001144341">
    <property type="component" value="Unassembled WGS sequence"/>
</dbReference>
<gene>
    <name evidence="1" type="ORF">O0931_04295</name>
</gene>
<sequence>MIKAFKESLNTAVFTSKYVMSDNSPIVYIAHHEDGAWEFWGSQIIDESEIVVVSLQQIIKVDPTILEVSDIPIGFNAIRETKEKPWIVVSKN</sequence>
<dbReference type="EMBL" id="JAPWGL010000001">
    <property type="protein sequence ID" value="MCZ4222509.1"/>
    <property type="molecule type" value="Genomic_DNA"/>
</dbReference>
<protein>
    <recommendedName>
        <fullName evidence="3">DUF2185 domain-containing protein</fullName>
    </recommendedName>
</protein>
<keyword evidence="2" id="KW-1185">Reference proteome</keyword>
<comment type="caution">
    <text evidence="1">The sequence shown here is derived from an EMBL/GenBank/DDBJ whole genome shotgun (WGS) entry which is preliminary data.</text>
</comment>
<evidence type="ECO:0000313" key="1">
    <source>
        <dbReference type="EMBL" id="MCZ4222509.1"/>
    </source>
</evidence>